<dbReference type="Gene3D" id="6.10.250.1300">
    <property type="match status" value="1"/>
</dbReference>
<evidence type="ECO:0000259" key="3">
    <source>
        <dbReference type="Pfam" id="PF16751"/>
    </source>
</evidence>
<evidence type="ECO:0000256" key="1">
    <source>
        <dbReference type="SAM" id="MobiDB-lite"/>
    </source>
</evidence>
<organism evidence="4 5">
    <name type="scientific">Amycolatopsis viridis</name>
    <dbReference type="NCBI Taxonomy" id="185678"/>
    <lineage>
        <taxon>Bacteria</taxon>
        <taxon>Bacillati</taxon>
        <taxon>Actinomycetota</taxon>
        <taxon>Actinomycetes</taxon>
        <taxon>Pseudonocardiales</taxon>
        <taxon>Pseudonocardiaceae</taxon>
        <taxon>Amycolatopsis</taxon>
    </lineage>
</organism>
<keyword evidence="2" id="KW-0472">Membrane</keyword>
<keyword evidence="5" id="KW-1185">Reference proteome</keyword>
<proteinExistence type="predicted"/>
<evidence type="ECO:0000313" key="5">
    <source>
        <dbReference type="Proteomes" id="UP000754495"/>
    </source>
</evidence>
<keyword evidence="2" id="KW-0812">Transmembrane</keyword>
<name>A0ABX0T054_9PSEU</name>
<evidence type="ECO:0000313" key="4">
    <source>
        <dbReference type="EMBL" id="NIH82613.1"/>
    </source>
</evidence>
<sequence length="319" mass="32658">MTDREDGRRELDELEFDSTMLSSSQVEFEADLTAIRADDALLDALGGSDPGIADDLGDQELNALLLSWRRDIDSEPLAELIDTDTAVTTIRTAALARRHGQRARRRRLLVPVAAAAAVLAIGFTGTSVAARDAQPGDTLWGLTKVLYADHARSVEAASAARIELQQASIALSQGRIAEAQQALAQAAAKLSQVTEEENLSQLMAEHQQLASMLPSSTTTTSGSSASLPSSAALPAPSSTKPPASSTTTTTLPTTTTTPSESSTPPTSSTSPSSTTPPASDGTSGGARYDPPDTGSGTGQKSSGVGTGTGTGTGSSTSSN</sequence>
<protein>
    <recommendedName>
        <fullName evidence="3">Anti-sigma-D factor RsdA sigma factor binding region domain-containing protein</fullName>
    </recommendedName>
</protein>
<comment type="caution">
    <text evidence="4">The sequence shown here is derived from an EMBL/GenBank/DDBJ whole genome shotgun (WGS) entry which is preliminary data.</text>
</comment>
<feature type="region of interest" description="Disordered" evidence="1">
    <location>
        <begin position="211"/>
        <end position="319"/>
    </location>
</feature>
<feature type="compositionally biased region" description="Low complexity" evidence="1">
    <location>
        <begin position="211"/>
        <end position="279"/>
    </location>
</feature>
<dbReference type="Pfam" id="PF16751">
    <property type="entry name" value="RsdA_SigD_bd"/>
    <property type="match status" value="1"/>
</dbReference>
<feature type="transmembrane region" description="Helical" evidence="2">
    <location>
        <begin position="108"/>
        <end position="130"/>
    </location>
</feature>
<dbReference type="RefSeq" id="WP_167120024.1">
    <property type="nucleotide sequence ID" value="NZ_JAANOU010000001.1"/>
</dbReference>
<evidence type="ECO:0000256" key="2">
    <source>
        <dbReference type="SAM" id="Phobius"/>
    </source>
</evidence>
<dbReference type="InterPro" id="IPR031928">
    <property type="entry name" value="RsdA_SigD-bd"/>
</dbReference>
<gene>
    <name evidence="4" type="ORF">FHX46_005143</name>
</gene>
<dbReference type="Proteomes" id="UP000754495">
    <property type="component" value="Unassembled WGS sequence"/>
</dbReference>
<dbReference type="EMBL" id="JAANOU010000001">
    <property type="protein sequence ID" value="NIH82613.1"/>
    <property type="molecule type" value="Genomic_DNA"/>
</dbReference>
<keyword evidence="2" id="KW-1133">Transmembrane helix</keyword>
<reference evidence="4 5" key="1">
    <citation type="submission" date="2020-03" db="EMBL/GenBank/DDBJ databases">
        <title>Sequencing the genomes of 1000 actinobacteria strains.</title>
        <authorList>
            <person name="Klenk H.-P."/>
        </authorList>
    </citation>
    <scope>NUCLEOTIDE SEQUENCE [LARGE SCALE GENOMIC DNA]</scope>
    <source>
        <strain evidence="4 5">DSM 45668</strain>
    </source>
</reference>
<accession>A0ABX0T054</accession>
<feature type="domain" description="Anti-sigma-D factor RsdA sigma factor binding region" evidence="3">
    <location>
        <begin position="31"/>
        <end position="76"/>
    </location>
</feature>